<dbReference type="Pfam" id="PF03098">
    <property type="entry name" value="An_peroxidase"/>
    <property type="match status" value="1"/>
</dbReference>
<evidence type="ECO:0000313" key="5">
    <source>
        <dbReference type="EMBL" id="QDU44185.1"/>
    </source>
</evidence>
<dbReference type="GO" id="GO:0005576">
    <property type="term" value="C:extracellular region"/>
    <property type="evidence" value="ECO:0007669"/>
    <property type="project" value="UniProtKB-SubCell"/>
</dbReference>
<dbReference type="PRINTS" id="PR00457">
    <property type="entry name" value="ANPEROXIDASE"/>
</dbReference>
<comment type="subcellular location">
    <subcellularLocation>
        <location evidence="1">Secreted</location>
    </subcellularLocation>
</comment>
<dbReference type="EMBL" id="CP036276">
    <property type="protein sequence ID" value="QDU44185.1"/>
    <property type="molecule type" value="Genomic_DNA"/>
</dbReference>
<keyword evidence="3" id="KW-0325">Glycoprotein</keyword>
<dbReference type="GO" id="GO:0006979">
    <property type="term" value="P:response to oxidative stress"/>
    <property type="evidence" value="ECO:0007669"/>
    <property type="project" value="InterPro"/>
</dbReference>
<dbReference type="GO" id="GO:0004601">
    <property type="term" value="F:peroxidase activity"/>
    <property type="evidence" value="ECO:0007669"/>
    <property type="project" value="UniProtKB-KW"/>
</dbReference>
<name>A0A517ZNX9_9PLAN</name>
<dbReference type="PANTHER" id="PTHR11475">
    <property type="entry name" value="OXIDASE/PEROXIDASE"/>
    <property type="match status" value="1"/>
</dbReference>
<feature type="compositionally biased region" description="Basic residues" evidence="4">
    <location>
        <begin position="646"/>
        <end position="657"/>
    </location>
</feature>
<dbReference type="CDD" id="cd09822">
    <property type="entry name" value="peroxinectin_like_bacterial"/>
    <property type="match status" value="1"/>
</dbReference>
<dbReference type="KEGG" id="sdyn:Mal52_26630"/>
<dbReference type="PANTHER" id="PTHR11475:SF4">
    <property type="entry name" value="CHORION PEROXIDASE"/>
    <property type="match status" value="1"/>
</dbReference>
<evidence type="ECO:0000313" key="6">
    <source>
        <dbReference type="Proteomes" id="UP000319383"/>
    </source>
</evidence>
<gene>
    <name evidence="5" type="ORF">Mal52_26630</name>
</gene>
<dbReference type="InterPro" id="IPR037120">
    <property type="entry name" value="Haem_peroxidase_sf_animal"/>
</dbReference>
<feature type="region of interest" description="Disordered" evidence="4">
    <location>
        <begin position="636"/>
        <end position="701"/>
    </location>
</feature>
<feature type="region of interest" description="Disordered" evidence="4">
    <location>
        <begin position="1"/>
        <end position="21"/>
    </location>
</feature>
<sequence>MRSKIHTKTRSSHAGKVNKRRRPLSLESLEERVVMSASFAEFDGTGNNLDNPEWGSTYEQLLRISTVEYADGISDPAGADRPSAREVSNAIVDQDSDIINDRQLSDFVWLWGQFIDHDIDLTENGEPHESLPIEVPTGDEYFDPFSTGTQVIDFNRSLYDAATGDSVSNVRQQLNEITAFIDGSAIYGSDDVRAAALRTFSGGRLKTSEGDLLPFNESGLANAGGTSADLFLAGDVRANENAALSSMHTLFVREHNRIADEIAANNPGMSDEAIYQQARAFVVAEMQAITFNEYLPALLGEGAIAEYQGYDPTVNPGISNLFSTAAYRYGHSMLSPELLRVDNSGAVIDAGNLSLRDAFFAPGELTENGIDSLLAGLARQEAQEIDTQVIDDVRNFLFGPPGSGGFDLVSLNIQRGRDHGLADYNQVRVDLGLEAVTSFSQITSDPELQAKLEEVYGDVDNIDVWVGGLAEDHLAGASVGLLIHTVIADQFERIRDGDRFWYQNVFEGSELEELESTKLSDIILRNTGIENIREDVFRLTTNYAPVAAMDVEFVGSRRNGELQLDASSSYDLEQSTDSLTYLWDLDNDGKYDDAVGMQAAVSMRDLDSRGRLVVGLKVIDDQGNVGLQEVAVENGQHRPGHFAGGMHHHNHGNHNHGHNHDHNHGKSGHGRHGHQEKDTPGRSHKGGKSFASSHGSGLGRHDDAFAELADGLWGNDLLKKHHRRSR</sequence>
<evidence type="ECO:0000256" key="2">
    <source>
        <dbReference type="ARBA" id="ARBA00022525"/>
    </source>
</evidence>
<keyword evidence="2" id="KW-0964">Secreted</keyword>
<proteinExistence type="predicted"/>
<dbReference type="InterPro" id="IPR019791">
    <property type="entry name" value="Haem_peroxidase_animal"/>
</dbReference>
<evidence type="ECO:0000256" key="1">
    <source>
        <dbReference type="ARBA" id="ARBA00004613"/>
    </source>
</evidence>
<dbReference type="Proteomes" id="UP000319383">
    <property type="component" value="Chromosome"/>
</dbReference>
<reference evidence="5 6" key="1">
    <citation type="submission" date="2019-02" db="EMBL/GenBank/DDBJ databases">
        <title>Deep-cultivation of Planctomycetes and their phenomic and genomic characterization uncovers novel biology.</title>
        <authorList>
            <person name="Wiegand S."/>
            <person name="Jogler M."/>
            <person name="Boedeker C."/>
            <person name="Pinto D."/>
            <person name="Vollmers J."/>
            <person name="Rivas-Marin E."/>
            <person name="Kohn T."/>
            <person name="Peeters S.H."/>
            <person name="Heuer A."/>
            <person name="Rast P."/>
            <person name="Oberbeckmann S."/>
            <person name="Bunk B."/>
            <person name="Jeske O."/>
            <person name="Meyerdierks A."/>
            <person name="Storesund J.E."/>
            <person name="Kallscheuer N."/>
            <person name="Luecker S."/>
            <person name="Lage O.M."/>
            <person name="Pohl T."/>
            <person name="Merkel B.J."/>
            <person name="Hornburger P."/>
            <person name="Mueller R.-W."/>
            <person name="Bruemmer F."/>
            <person name="Labrenz M."/>
            <person name="Spormann A.M."/>
            <person name="Op den Camp H."/>
            <person name="Overmann J."/>
            <person name="Amann R."/>
            <person name="Jetten M.S.M."/>
            <person name="Mascher T."/>
            <person name="Medema M.H."/>
            <person name="Devos D.P."/>
            <person name="Kaster A.-K."/>
            <person name="Ovreas L."/>
            <person name="Rohde M."/>
            <person name="Galperin M.Y."/>
            <person name="Jogler C."/>
        </authorList>
    </citation>
    <scope>NUCLEOTIDE SEQUENCE [LARGE SCALE GENOMIC DNA]</scope>
    <source>
        <strain evidence="5 6">Mal52</strain>
    </source>
</reference>
<dbReference type="AlphaFoldDB" id="A0A517ZNX9"/>
<keyword evidence="5" id="KW-0575">Peroxidase</keyword>
<protein>
    <submittedName>
        <fullName evidence="5">Peroxidase</fullName>
    </submittedName>
</protein>
<evidence type="ECO:0000256" key="3">
    <source>
        <dbReference type="ARBA" id="ARBA00023180"/>
    </source>
</evidence>
<dbReference type="InterPro" id="IPR010255">
    <property type="entry name" value="Haem_peroxidase_sf"/>
</dbReference>
<organism evidence="5 6">
    <name type="scientific">Symmachiella dynata</name>
    <dbReference type="NCBI Taxonomy" id="2527995"/>
    <lineage>
        <taxon>Bacteria</taxon>
        <taxon>Pseudomonadati</taxon>
        <taxon>Planctomycetota</taxon>
        <taxon>Planctomycetia</taxon>
        <taxon>Planctomycetales</taxon>
        <taxon>Planctomycetaceae</taxon>
        <taxon>Symmachiella</taxon>
    </lineage>
</organism>
<keyword evidence="5" id="KW-0560">Oxidoreductase</keyword>
<dbReference type="RefSeq" id="WP_145376581.1">
    <property type="nucleotide sequence ID" value="NZ_CP036276.1"/>
</dbReference>
<keyword evidence="6" id="KW-1185">Reference proteome</keyword>
<dbReference type="Gene3D" id="1.10.640.10">
    <property type="entry name" value="Haem peroxidase domain superfamily, animal type"/>
    <property type="match status" value="1"/>
</dbReference>
<dbReference type="PROSITE" id="PS50292">
    <property type="entry name" value="PEROXIDASE_3"/>
    <property type="match status" value="1"/>
</dbReference>
<dbReference type="SUPFAM" id="SSF48113">
    <property type="entry name" value="Heme-dependent peroxidases"/>
    <property type="match status" value="1"/>
</dbReference>
<evidence type="ECO:0000256" key="4">
    <source>
        <dbReference type="SAM" id="MobiDB-lite"/>
    </source>
</evidence>
<accession>A0A517ZNX9</accession>
<dbReference type="GO" id="GO:0020037">
    <property type="term" value="F:heme binding"/>
    <property type="evidence" value="ECO:0007669"/>
    <property type="project" value="InterPro"/>
</dbReference>